<feature type="transmembrane region" description="Helical" evidence="2">
    <location>
        <begin position="43"/>
        <end position="64"/>
    </location>
</feature>
<proteinExistence type="predicted"/>
<dbReference type="InterPro" id="IPR052734">
    <property type="entry name" value="Nod_factor_acetyltransferase"/>
</dbReference>
<keyword evidence="5" id="KW-1185">Reference proteome</keyword>
<keyword evidence="2" id="KW-0812">Transmembrane</keyword>
<organism evidence="4 5">
    <name type="scientific">Arthrobacter rhombi</name>
    <dbReference type="NCBI Taxonomy" id="71253"/>
    <lineage>
        <taxon>Bacteria</taxon>
        <taxon>Bacillati</taxon>
        <taxon>Actinomycetota</taxon>
        <taxon>Actinomycetes</taxon>
        <taxon>Micrococcales</taxon>
        <taxon>Micrococcaceae</taxon>
        <taxon>Arthrobacter</taxon>
    </lineage>
</organism>
<feature type="transmembrane region" description="Helical" evidence="2">
    <location>
        <begin position="293"/>
        <end position="309"/>
    </location>
</feature>
<gene>
    <name evidence="4" type="ORF">FM101_08185</name>
</gene>
<evidence type="ECO:0000256" key="2">
    <source>
        <dbReference type="SAM" id="Phobius"/>
    </source>
</evidence>
<feature type="compositionally biased region" description="Basic and acidic residues" evidence="1">
    <location>
        <begin position="357"/>
        <end position="368"/>
    </location>
</feature>
<evidence type="ECO:0000259" key="3">
    <source>
        <dbReference type="Pfam" id="PF01757"/>
    </source>
</evidence>
<feature type="transmembrane region" description="Helical" evidence="2">
    <location>
        <begin position="133"/>
        <end position="153"/>
    </location>
</feature>
<feature type="transmembrane region" description="Helical" evidence="2">
    <location>
        <begin position="186"/>
        <end position="204"/>
    </location>
</feature>
<feature type="transmembrane region" description="Helical" evidence="2">
    <location>
        <begin position="159"/>
        <end position="179"/>
    </location>
</feature>
<accession>A0A1R4G6U0</accession>
<feature type="transmembrane region" description="Helical" evidence="2">
    <location>
        <begin position="76"/>
        <end position="94"/>
    </location>
</feature>
<keyword evidence="2" id="KW-0472">Membrane</keyword>
<feature type="transmembrane region" description="Helical" evidence="2">
    <location>
        <begin position="106"/>
        <end position="126"/>
    </location>
</feature>
<dbReference type="AlphaFoldDB" id="A0A1R4G6U0"/>
<protein>
    <submittedName>
        <fullName evidence="4">Membrane protein</fullName>
    </submittedName>
</protein>
<dbReference type="GO" id="GO:0016747">
    <property type="term" value="F:acyltransferase activity, transferring groups other than amino-acyl groups"/>
    <property type="evidence" value="ECO:0007669"/>
    <property type="project" value="InterPro"/>
</dbReference>
<feature type="compositionally biased region" description="Basic and acidic residues" evidence="1">
    <location>
        <begin position="335"/>
        <end position="344"/>
    </location>
</feature>
<sequence>MMVTSRTRRDPVLDASKGILILLVILGHLLARSNPGDGFVTKAMITGIYAFHMPAFVFLAGITSKPRGILQRCTQFLTLLVVFQVAYFLARRVMGSDATFSWERPYWILWFLLSMAVWTVLTPLIAKIPRTSLILSVLISLASGTIDVIDYPYSASRTLVFLPFFVLGFTYGKPILAYFSQLRLRGRTVVTGAALLIFGFLLYWSPNHKWFYGSRGYDVLDVSDPMGVIYRLVLQICAVVLTAGLLALVPRDPGLLVRFGQRSLSIFLLHGFAILAVARYAKIMAKDNRYEAVVIYVILMAGIALLASMQPVHQVIGRIGTLLVPLVEKMTPSRSRADTGRPEPVDSGPAGQARLAEGPDEKHAEASERTPPGAR</sequence>
<evidence type="ECO:0000313" key="4">
    <source>
        <dbReference type="EMBL" id="SJM63904.1"/>
    </source>
</evidence>
<dbReference type="RefSeq" id="WP_179204272.1">
    <property type="nucleotide sequence ID" value="NZ_FUHW01000028.1"/>
</dbReference>
<reference evidence="4 5" key="1">
    <citation type="submission" date="2017-02" db="EMBL/GenBank/DDBJ databases">
        <authorList>
            <person name="Peterson S.W."/>
        </authorList>
    </citation>
    <scope>NUCLEOTIDE SEQUENCE [LARGE SCALE GENOMIC DNA]</scope>
    <source>
        <strain evidence="4 5">B Ar 00.02</strain>
    </source>
</reference>
<dbReference type="PANTHER" id="PTHR37312:SF1">
    <property type="entry name" value="MEMBRANE-BOUND ACYLTRANSFERASE YKRP-RELATED"/>
    <property type="match status" value="1"/>
</dbReference>
<feature type="transmembrane region" description="Helical" evidence="2">
    <location>
        <begin position="12"/>
        <end position="31"/>
    </location>
</feature>
<feature type="transmembrane region" description="Helical" evidence="2">
    <location>
        <begin position="228"/>
        <end position="250"/>
    </location>
</feature>
<dbReference type="Proteomes" id="UP000195913">
    <property type="component" value="Unassembled WGS sequence"/>
</dbReference>
<evidence type="ECO:0000256" key="1">
    <source>
        <dbReference type="SAM" id="MobiDB-lite"/>
    </source>
</evidence>
<keyword evidence="2" id="KW-1133">Transmembrane helix</keyword>
<evidence type="ECO:0000313" key="5">
    <source>
        <dbReference type="Proteomes" id="UP000195913"/>
    </source>
</evidence>
<dbReference type="InterPro" id="IPR002656">
    <property type="entry name" value="Acyl_transf_3_dom"/>
</dbReference>
<dbReference type="PANTHER" id="PTHR37312">
    <property type="entry name" value="MEMBRANE-BOUND ACYLTRANSFERASE YKRP-RELATED"/>
    <property type="match status" value="1"/>
</dbReference>
<name>A0A1R4G6U0_9MICC</name>
<dbReference type="Pfam" id="PF01757">
    <property type="entry name" value="Acyl_transf_3"/>
    <property type="match status" value="1"/>
</dbReference>
<feature type="region of interest" description="Disordered" evidence="1">
    <location>
        <begin position="332"/>
        <end position="375"/>
    </location>
</feature>
<feature type="domain" description="Acyltransferase 3" evidence="3">
    <location>
        <begin position="13"/>
        <end position="305"/>
    </location>
</feature>
<dbReference type="EMBL" id="FUHW01000028">
    <property type="protein sequence ID" value="SJM63904.1"/>
    <property type="molecule type" value="Genomic_DNA"/>
</dbReference>